<gene>
    <name evidence="2" type="ORF">Dgeo_3067</name>
</gene>
<protein>
    <submittedName>
        <fullName evidence="2">Uncharacterized protein</fullName>
    </submittedName>
</protein>
<evidence type="ECO:0000256" key="1">
    <source>
        <dbReference type="SAM" id="MobiDB-lite"/>
    </source>
</evidence>
<name>A8ZRJ9_DEIGD</name>
<dbReference type="Proteomes" id="UP000002431">
    <property type="component" value="Plasmid pDGEO02"/>
</dbReference>
<dbReference type="EMBL" id="CP000856">
    <property type="protein sequence ID" value="ABW35108.1"/>
    <property type="molecule type" value="Genomic_DNA"/>
</dbReference>
<keyword evidence="2" id="KW-0614">Plasmid</keyword>
<evidence type="ECO:0000313" key="3">
    <source>
        <dbReference type="Proteomes" id="UP000002431"/>
    </source>
</evidence>
<sequence>MESLFAHLPPRRFPPQRTRKPSGPARNRHAERYGPSNPSIFTLVLREEVTVAPIARQRPLLTLAEKDPFGEWRNAEDEAHAATLAALLRLPNDYEASVAFIRAHRPEQAPDALRFWRAPLTRAHLLNALLCRGGRTVAQLHRDMRLKEGNHARLHEYLRRWGVEWSRPERAAQLVDGSGAAYDVRVVHADPATGAVRVRLTAYTLTVDARYDARARVYRTPETLDLASLLPLPVAAALAGLTPGTARAVLPITTHSAPARVPLVRPEDLARTVPEQHWRTSLKDALRDANPCRCAFWDHHAKGCGLGRGDLPAPGTAAYACEDHAHDA</sequence>
<dbReference type="KEGG" id="dge:Dgeo_3067"/>
<organism evidence="2 3">
    <name type="scientific">Deinococcus geothermalis (strain DSM 11300 / CIP 105573 / AG-3a)</name>
    <dbReference type="NCBI Taxonomy" id="319795"/>
    <lineage>
        <taxon>Bacteria</taxon>
        <taxon>Thermotogati</taxon>
        <taxon>Deinococcota</taxon>
        <taxon>Deinococci</taxon>
        <taxon>Deinococcales</taxon>
        <taxon>Deinococcaceae</taxon>
        <taxon>Deinococcus</taxon>
    </lineage>
</organism>
<dbReference type="RefSeq" id="WP_012173279.1">
    <property type="nucleotide sequence ID" value="NC_009939.1"/>
</dbReference>
<geneLocation type="plasmid" evidence="2 3">
    <name>pDGEO02</name>
</geneLocation>
<feature type="region of interest" description="Disordered" evidence="1">
    <location>
        <begin position="1"/>
        <end position="34"/>
    </location>
</feature>
<proteinExistence type="predicted"/>
<evidence type="ECO:0000313" key="2">
    <source>
        <dbReference type="EMBL" id="ABW35108.1"/>
    </source>
</evidence>
<accession>A8ZRJ9</accession>
<reference evidence="2" key="1">
    <citation type="submission" date="2007-10" db="EMBL/GenBank/DDBJ databases">
        <title>Complete sequence of Plasmid2 pDGEO02 of Deinococcus geothermalis DSM 11300.</title>
        <authorList>
            <consortium name="US DOE Joint Genome Institute"/>
            <person name="Copeland A."/>
            <person name="Lucas S."/>
            <person name="Lapidus A."/>
            <person name="Barry K."/>
            <person name="Detter J.C."/>
            <person name="Glavina del Rio T."/>
            <person name="Hammon N."/>
            <person name="Israni S."/>
            <person name="Dalin E."/>
            <person name="Tice H."/>
            <person name="Pitluck S."/>
            <person name="Brettin T."/>
            <person name="Bruce D."/>
            <person name="Han C."/>
            <person name="Tapia R."/>
            <person name="Saunders E."/>
            <person name="Gilna P."/>
            <person name="Schmutz J."/>
            <person name="Larimer F."/>
            <person name="Land M."/>
            <person name="Hauser L."/>
            <person name="Kyrpides N."/>
            <person name="Kim E."/>
            <person name="Daly M.J."/>
            <person name="Fredrickson J.K."/>
            <person name="Makarova K.S."/>
            <person name="Gaidamakova E.K."/>
            <person name="Zhai M."/>
            <person name="Richardson P."/>
        </authorList>
    </citation>
    <scope>NUCLEOTIDE SEQUENCE [LARGE SCALE GENOMIC DNA]</scope>
    <source>
        <strain evidence="2">DSM 11300</strain>
        <plasmid evidence="2">pDGEO02</plasmid>
    </source>
</reference>
<keyword evidence="3" id="KW-1185">Reference proteome</keyword>
<dbReference type="HOGENOM" id="CLU_846554_0_0_0"/>
<dbReference type="AlphaFoldDB" id="A8ZRJ9"/>